<gene>
    <name evidence="10" type="ORF">D5R81_11700</name>
</gene>
<dbReference type="OrthoDB" id="5570801at2"/>
<keyword evidence="7" id="KW-0010">Activator</keyword>
<keyword evidence="3" id="KW-1005">Bacterial flagellum biogenesis</keyword>
<feature type="signal peptide" evidence="9">
    <location>
        <begin position="1"/>
        <end position="18"/>
    </location>
</feature>
<evidence type="ECO:0000256" key="8">
    <source>
        <dbReference type="ARBA" id="ARBA00023163"/>
    </source>
</evidence>
<keyword evidence="1" id="KW-0963">Cytoplasm</keyword>
<evidence type="ECO:0000256" key="4">
    <source>
        <dbReference type="ARBA" id="ARBA00022833"/>
    </source>
</evidence>
<dbReference type="EMBL" id="QYYH01000068">
    <property type="protein sequence ID" value="RJY13175.1"/>
    <property type="molecule type" value="Genomic_DNA"/>
</dbReference>
<keyword evidence="11" id="KW-1185">Reference proteome</keyword>
<dbReference type="Proteomes" id="UP000273022">
    <property type="component" value="Unassembled WGS sequence"/>
</dbReference>
<dbReference type="Pfam" id="PF05280">
    <property type="entry name" value="FlhC"/>
    <property type="match status" value="1"/>
</dbReference>
<dbReference type="InterPro" id="IPR007944">
    <property type="entry name" value="FlhC"/>
</dbReference>
<feature type="chain" id="PRO_5017178168" description="Transcriptional regulator" evidence="9">
    <location>
        <begin position="19"/>
        <end position="198"/>
    </location>
</feature>
<dbReference type="GO" id="GO:0046872">
    <property type="term" value="F:metal ion binding"/>
    <property type="evidence" value="ECO:0007669"/>
    <property type="project" value="UniProtKB-KW"/>
</dbReference>
<comment type="caution">
    <text evidence="10">The sequence shown here is derived from an EMBL/GenBank/DDBJ whole genome shotgun (WGS) entry which is preliminary data.</text>
</comment>
<evidence type="ECO:0008006" key="12">
    <source>
        <dbReference type="Google" id="ProtNLM"/>
    </source>
</evidence>
<proteinExistence type="predicted"/>
<reference evidence="10 11" key="1">
    <citation type="submission" date="2018-09" db="EMBL/GenBank/DDBJ databases">
        <title>Phylogeny of the Shewanellaceae, and recommendation for two new genera, Pseudoshewanella and Parashewanella.</title>
        <authorList>
            <person name="Wang G."/>
        </authorList>
    </citation>
    <scope>NUCLEOTIDE SEQUENCE [LARGE SCALE GENOMIC DNA]</scope>
    <source>
        <strain evidence="10 11">KCTC 22492</strain>
    </source>
</reference>
<keyword evidence="8" id="KW-0804">Transcription</keyword>
<evidence type="ECO:0000256" key="2">
    <source>
        <dbReference type="ARBA" id="ARBA00022723"/>
    </source>
</evidence>
<protein>
    <recommendedName>
        <fullName evidence="12">Transcriptional regulator</fullName>
    </recommendedName>
</protein>
<keyword evidence="9" id="KW-0732">Signal</keyword>
<dbReference type="SUPFAM" id="SSF160930">
    <property type="entry name" value="FlhC-like"/>
    <property type="match status" value="1"/>
</dbReference>
<evidence type="ECO:0000313" key="10">
    <source>
        <dbReference type="EMBL" id="RJY13175.1"/>
    </source>
</evidence>
<dbReference type="GO" id="GO:1902208">
    <property type="term" value="P:regulation of bacterial-type flagellum assembly"/>
    <property type="evidence" value="ECO:0007669"/>
    <property type="project" value="InterPro"/>
</dbReference>
<evidence type="ECO:0000256" key="3">
    <source>
        <dbReference type="ARBA" id="ARBA00022795"/>
    </source>
</evidence>
<keyword evidence="2" id="KW-0479">Metal-binding</keyword>
<evidence type="ECO:0000256" key="9">
    <source>
        <dbReference type="SAM" id="SignalP"/>
    </source>
</evidence>
<dbReference type="GO" id="GO:0003677">
    <property type="term" value="F:DNA binding"/>
    <property type="evidence" value="ECO:0007669"/>
    <property type="project" value="UniProtKB-KW"/>
</dbReference>
<evidence type="ECO:0000256" key="6">
    <source>
        <dbReference type="ARBA" id="ARBA00023125"/>
    </source>
</evidence>
<keyword evidence="5" id="KW-0805">Transcription regulation</keyword>
<dbReference type="AlphaFoldDB" id="A0A3A6U8Q4"/>
<evidence type="ECO:0000256" key="7">
    <source>
        <dbReference type="ARBA" id="ARBA00023159"/>
    </source>
</evidence>
<evidence type="ECO:0000256" key="5">
    <source>
        <dbReference type="ARBA" id="ARBA00023015"/>
    </source>
</evidence>
<dbReference type="GO" id="GO:0045893">
    <property type="term" value="P:positive regulation of DNA-templated transcription"/>
    <property type="evidence" value="ECO:0007669"/>
    <property type="project" value="InterPro"/>
</dbReference>
<accession>A0A3A6U8Q4</accession>
<keyword evidence="6" id="KW-0238">DNA-binding</keyword>
<evidence type="ECO:0000256" key="1">
    <source>
        <dbReference type="ARBA" id="ARBA00022490"/>
    </source>
</evidence>
<evidence type="ECO:0000313" key="11">
    <source>
        <dbReference type="Proteomes" id="UP000273022"/>
    </source>
</evidence>
<sequence>MMIFLVCLLLFLNTPTMSKTSMNKLQHSEQTIRAATFVEYGVRTSIIVKETGLSHKYVRALAKEITGKSPISGQLAEVTRLIKTKKSLMLSTLLLSIHRKLHTQSLFKPGSEGCFLEQVIQAYEHLEIQVDNLETFSINATPQLITINEAWVLLRSYLNYEIQLSVCTCGCLKLHVIGQKKQACPFCFYLQQSSKSYH</sequence>
<dbReference type="GO" id="GO:0044781">
    <property type="term" value="P:bacterial-type flagellum organization"/>
    <property type="evidence" value="ECO:0007669"/>
    <property type="project" value="UniProtKB-KW"/>
</dbReference>
<name>A0A3A6U8Q4_9GAMM</name>
<keyword evidence="4" id="KW-0862">Zinc</keyword>
<organism evidence="10 11">
    <name type="scientific">Parashewanella spongiae</name>
    <dbReference type="NCBI Taxonomy" id="342950"/>
    <lineage>
        <taxon>Bacteria</taxon>
        <taxon>Pseudomonadati</taxon>
        <taxon>Pseudomonadota</taxon>
        <taxon>Gammaproteobacteria</taxon>
        <taxon>Alteromonadales</taxon>
        <taxon>Shewanellaceae</taxon>
        <taxon>Parashewanella</taxon>
    </lineage>
</organism>